<feature type="compositionally biased region" description="Gly residues" evidence="8">
    <location>
        <begin position="109"/>
        <end position="124"/>
    </location>
</feature>
<gene>
    <name evidence="11" type="ORF">GNQ08_15200</name>
</gene>
<dbReference type="InterPro" id="IPR025713">
    <property type="entry name" value="MotB-like_N_dom"/>
</dbReference>
<feature type="domain" description="OmpA-like" evidence="10">
    <location>
        <begin position="178"/>
        <end position="300"/>
    </location>
</feature>
<evidence type="ECO:0000256" key="3">
    <source>
        <dbReference type="ARBA" id="ARBA00022475"/>
    </source>
</evidence>
<keyword evidence="4 9" id="KW-0812">Transmembrane</keyword>
<name>A0A6N8EV44_PAEMA</name>
<keyword evidence="3" id="KW-1003">Cell membrane</keyword>
<dbReference type="EMBL" id="WNZZ01000010">
    <property type="protein sequence ID" value="MUG23739.1"/>
    <property type="molecule type" value="Genomic_DNA"/>
</dbReference>
<protein>
    <submittedName>
        <fullName evidence="11">OmpA family protein</fullName>
    </submittedName>
</protein>
<organism evidence="11 12">
    <name type="scientific">Paenibacillus macerans</name>
    <name type="common">Bacillus macerans</name>
    <dbReference type="NCBI Taxonomy" id="44252"/>
    <lineage>
        <taxon>Bacteria</taxon>
        <taxon>Bacillati</taxon>
        <taxon>Bacillota</taxon>
        <taxon>Bacilli</taxon>
        <taxon>Bacillales</taxon>
        <taxon>Paenibacillaceae</taxon>
        <taxon>Paenibacillus</taxon>
    </lineage>
</organism>
<comment type="similarity">
    <text evidence="2">Belongs to the MotB family.</text>
</comment>
<dbReference type="InterPro" id="IPR050330">
    <property type="entry name" value="Bact_OuterMem_StrucFunc"/>
</dbReference>
<dbReference type="PROSITE" id="PS51123">
    <property type="entry name" value="OMPA_2"/>
    <property type="match status" value="1"/>
</dbReference>
<evidence type="ECO:0000256" key="1">
    <source>
        <dbReference type="ARBA" id="ARBA00004162"/>
    </source>
</evidence>
<feature type="compositionally biased region" description="Polar residues" evidence="8">
    <location>
        <begin position="98"/>
        <end position="107"/>
    </location>
</feature>
<keyword evidence="6 7" id="KW-0472">Membrane</keyword>
<dbReference type="InterPro" id="IPR006665">
    <property type="entry name" value="OmpA-like"/>
</dbReference>
<evidence type="ECO:0000256" key="8">
    <source>
        <dbReference type="SAM" id="MobiDB-lite"/>
    </source>
</evidence>
<comment type="subcellular location">
    <subcellularLocation>
        <location evidence="1">Cell membrane</location>
        <topology evidence="1">Single-pass membrane protein</topology>
    </subcellularLocation>
</comment>
<evidence type="ECO:0000256" key="9">
    <source>
        <dbReference type="SAM" id="Phobius"/>
    </source>
</evidence>
<evidence type="ECO:0000256" key="7">
    <source>
        <dbReference type="PROSITE-ProRule" id="PRU00473"/>
    </source>
</evidence>
<evidence type="ECO:0000256" key="6">
    <source>
        <dbReference type="ARBA" id="ARBA00023136"/>
    </source>
</evidence>
<dbReference type="Proteomes" id="UP000442469">
    <property type="component" value="Unassembled WGS sequence"/>
</dbReference>
<feature type="transmembrane region" description="Helical" evidence="9">
    <location>
        <begin position="37"/>
        <end position="57"/>
    </location>
</feature>
<dbReference type="GO" id="GO:0005886">
    <property type="term" value="C:plasma membrane"/>
    <property type="evidence" value="ECO:0007669"/>
    <property type="project" value="UniProtKB-SubCell"/>
</dbReference>
<dbReference type="InterPro" id="IPR036737">
    <property type="entry name" value="OmpA-like_sf"/>
</dbReference>
<feature type="compositionally biased region" description="Low complexity" evidence="8">
    <location>
        <begin position="125"/>
        <end position="135"/>
    </location>
</feature>
<dbReference type="Pfam" id="PF13677">
    <property type="entry name" value="MotB_plug"/>
    <property type="match status" value="1"/>
</dbReference>
<keyword evidence="5 9" id="KW-1133">Transmembrane helix</keyword>
<dbReference type="PANTHER" id="PTHR30329">
    <property type="entry name" value="STATOR ELEMENT OF FLAGELLAR MOTOR COMPLEX"/>
    <property type="match status" value="1"/>
</dbReference>
<proteinExistence type="inferred from homology"/>
<sequence length="302" mass="32956">MSRPGSPSGNYKPEVPGHGRQRRQRRAVQQDAKDRWMITYADLITLLLIFFVIMYAMSRLDAEKYEVVTQSLQMTFSNGNSILDKGAGITGSLSSYNAKTPSSTAQNGKGTGSSGQDGSSGNGGQQASAQAGSGQAPLTERELAFRKQEQELSNLMQLIEAYIKENSLEDQIHVADLPKGISITLSDRFLFDTGKADLKSGSAKTLSKLASLFGQLDTVISIEGHTDSQPIGRSSKFKDNWELSGARALSVLRFFVDKEALDPQHFQYAGYADTRPAAGNDTAAGRQKNRRVEITVLRQLQQ</sequence>
<dbReference type="SUPFAM" id="SSF103088">
    <property type="entry name" value="OmpA-like"/>
    <property type="match status" value="1"/>
</dbReference>
<dbReference type="PANTHER" id="PTHR30329:SF21">
    <property type="entry name" value="LIPOPROTEIN YIAD-RELATED"/>
    <property type="match status" value="1"/>
</dbReference>
<feature type="region of interest" description="Disordered" evidence="8">
    <location>
        <begin position="98"/>
        <end position="135"/>
    </location>
</feature>
<dbReference type="Pfam" id="PF00691">
    <property type="entry name" value="OmpA"/>
    <property type="match status" value="1"/>
</dbReference>
<reference evidence="11 12" key="1">
    <citation type="submission" date="2019-11" db="EMBL/GenBank/DDBJ databases">
        <title>Draft genome sequences of five Paenibacillus species of dairy origin.</title>
        <authorList>
            <person name="Olajide A.M."/>
            <person name="Chen S."/>
            <person name="Lapointe G."/>
        </authorList>
    </citation>
    <scope>NUCLEOTIDE SEQUENCE [LARGE SCALE GENOMIC DNA]</scope>
    <source>
        <strain evidence="11 12">3CT49</strain>
    </source>
</reference>
<evidence type="ECO:0000256" key="5">
    <source>
        <dbReference type="ARBA" id="ARBA00022989"/>
    </source>
</evidence>
<evidence type="ECO:0000259" key="10">
    <source>
        <dbReference type="PROSITE" id="PS51123"/>
    </source>
</evidence>
<evidence type="ECO:0000256" key="4">
    <source>
        <dbReference type="ARBA" id="ARBA00022692"/>
    </source>
</evidence>
<evidence type="ECO:0000313" key="11">
    <source>
        <dbReference type="EMBL" id="MUG23739.1"/>
    </source>
</evidence>
<comment type="caution">
    <text evidence="11">The sequence shown here is derived from an EMBL/GenBank/DDBJ whole genome shotgun (WGS) entry which is preliminary data.</text>
</comment>
<accession>A0A6N8EV44</accession>
<dbReference type="AlphaFoldDB" id="A0A6N8EV44"/>
<feature type="region of interest" description="Disordered" evidence="8">
    <location>
        <begin position="1"/>
        <end position="31"/>
    </location>
</feature>
<evidence type="ECO:0000313" key="12">
    <source>
        <dbReference type="Proteomes" id="UP000442469"/>
    </source>
</evidence>
<dbReference type="RefSeq" id="WP_155620294.1">
    <property type="nucleotide sequence ID" value="NZ_WNZZ01000010.1"/>
</dbReference>
<dbReference type="CDD" id="cd07185">
    <property type="entry name" value="OmpA_C-like"/>
    <property type="match status" value="1"/>
</dbReference>
<evidence type="ECO:0000256" key="2">
    <source>
        <dbReference type="ARBA" id="ARBA00008914"/>
    </source>
</evidence>
<dbReference type="Gene3D" id="3.30.1330.60">
    <property type="entry name" value="OmpA-like domain"/>
    <property type="match status" value="1"/>
</dbReference>